<evidence type="ECO:0000256" key="3">
    <source>
        <dbReference type="ARBA" id="ARBA00023054"/>
    </source>
</evidence>
<dbReference type="SUPFAM" id="SSF52540">
    <property type="entry name" value="P-loop containing nucleoside triphosphate hydrolases"/>
    <property type="match status" value="1"/>
</dbReference>
<dbReference type="PROSITE" id="PS00674">
    <property type="entry name" value="AAA"/>
    <property type="match status" value="1"/>
</dbReference>
<dbReference type="InterPro" id="IPR012340">
    <property type="entry name" value="NA-bd_OB-fold"/>
</dbReference>
<name>A0A6J7JA91_9ZZZZ</name>
<evidence type="ECO:0000256" key="2">
    <source>
        <dbReference type="ARBA" id="ARBA00022840"/>
    </source>
</evidence>
<dbReference type="NCBIfam" id="TIGR03689">
    <property type="entry name" value="pup_AAA"/>
    <property type="match status" value="1"/>
</dbReference>
<evidence type="ECO:0000256" key="1">
    <source>
        <dbReference type="ARBA" id="ARBA00022741"/>
    </source>
</evidence>
<feature type="coiled-coil region" evidence="4">
    <location>
        <begin position="2"/>
        <end position="85"/>
    </location>
</feature>
<dbReference type="InterPro" id="IPR003593">
    <property type="entry name" value="AAA+_ATPase"/>
</dbReference>
<dbReference type="GO" id="GO:0000502">
    <property type="term" value="C:proteasome complex"/>
    <property type="evidence" value="ECO:0007669"/>
    <property type="project" value="InterPro"/>
</dbReference>
<dbReference type="InterPro" id="IPR032501">
    <property type="entry name" value="Prot_ATP_ID_OB_2nd"/>
</dbReference>
<dbReference type="GO" id="GO:0016887">
    <property type="term" value="F:ATP hydrolysis activity"/>
    <property type="evidence" value="ECO:0007669"/>
    <property type="project" value="InterPro"/>
</dbReference>
<evidence type="ECO:0000259" key="5">
    <source>
        <dbReference type="SMART" id="SM00382"/>
    </source>
</evidence>
<evidence type="ECO:0000256" key="4">
    <source>
        <dbReference type="SAM" id="Coils"/>
    </source>
</evidence>
<dbReference type="Gene3D" id="2.40.50.140">
    <property type="entry name" value="Nucleic acid-binding proteins"/>
    <property type="match status" value="2"/>
</dbReference>
<dbReference type="InterPro" id="IPR027417">
    <property type="entry name" value="P-loop_NTPase"/>
</dbReference>
<dbReference type="HAMAP" id="MF_02112">
    <property type="entry name" value="ARC_ATPase"/>
    <property type="match status" value="1"/>
</dbReference>
<dbReference type="FunFam" id="3.40.50.300:FF:001025">
    <property type="entry name" value="ATPase family, AAA domain-containing 2B"/>
    <property type="match status" value="1"/>
</dbReference>
<dbReference type="InterPro" id="IPR022482">
    <property type="entry name" value="Proteasome_ATPase"/>
</dbReference>
<dbReference type="InterPro" id="IPR041626">
    <property type="entry name" value="Prot_ATP_ID_OB_N"/>
</dbReference>
<dbReference type="Gene3D" id="1.10.8.60">
    <property type="match status" value="1"/>
</dbReference>
<evidence type="ECO:0000313" key="6">
    <source>
        <dbReference type="EMBL" id="CAB4940215.1"/>
    </source>
</evidence>
<protein>
    <submittedName>
        <fullName evidence="6">Unannotated protein</fullName>
    </submittedName>
</protein>
<dbReference type="Pfam" id="PF00004">
    <property type="entry name" value="AAA"/>
    <property type="match status" value="1"/>
</dbReference>
<reference evidence="6" key="1">
    <citation type="submission" date="2020-05" db="EMBL/GenBank/DDBJ databases">
        <authorList>
            <person name="Chiriac C."/>
            <person name="Salcher M."/>
            <person name="Ghai R."/>
            <person name="Kavagutti S V."/>
        </authorList>
    </citation>
    <scope>NUCLEOTIDE SEQUENCE</scope>
</reference>
<dbReference type="InterPro" id="IPR050168">
    <property type="entry name" value="AAA_ATPase_domain"/>
</dbReference>
<dbReference type="Pfam" id="PF16450">
    <property type="entry name" value="Prot_ATP_ID_OB_C"/>
    <property type="match status" value="1"/>
</dbReference>
<accession>A0A6J7JA91</accession>
<gene>
    <name evidence="6" type="ORF">UFOPK3789_00028</name>
</gene>
<proteinExistence type="inferred from homology"/>
<dbReference type="Pfam" id="PF17758">
    <property type="entry name" value="Prot_ATP_ID_OB_N"/>
    <property type="match status" value="1"/>
</dbReference>
<feature type="domain" description="AAA+ ATPase" evidence="5">
    <location>
        <begin position="263"/>
        <end position="417"/>
    </location>
</feature>
<keyword evidence="2" id="KW-0067">ATP-binding</keyword>
<dbReference type="InterPro" id="IPR003960">
    <property type="entry name" value="ATPase_AAA_CS"/>
</dbReference>
<dbReference type="EMBL" id="CAFBNL010000001">
    <property type="protein sequence ID" value="CAB4940215.1"/>
    <property type="molecule type" value="Genomic_DNA"/>
</dbReference>
<dbReference type="AlphaFoldDB" id="A0A6J7JA91"/>
<keyword evidence="1" id="KW-0547">Nucleotide-binding</keyword>
<dbReference type="PANTHER" id="PTHR23077:SF144">
    <property type="entry name" value="PROTEASOME-ASSOCIATED ATPASE"/>
    <property type="match status" value="1"/>
</dbReference>
<dbReference type="GO" id="GO:0010498">
    <property type="term" value="P:proteasomal protein catabolic process"/>
    <property type="evidence" value="ECO:0007669"/>
    <property type="project" value="InterPro"/>
</dbReference>
<dbReference type="GO" id="GO:0019941">
    <property type="term" value="P:modification-dependent protein catabolic process"/>
    <property type="evidence" value="ECO:0007669"/>
    <property type="project" value="InterPro"/>
</dbReference>
<dbReference type="Gene3D" id="3.40.50.300">
    <property type="entry name" value="P-loop containing nucleotide triphosphate hydrolases"/>
    <property type="match status" value="1"/>
</dbReference>
<dbReference type="InterPro" id="IPR003959">
    <property type="entry name" value="ATPase_AAA_core"/>
</dbReference>
<dbReference type="GO" id="GO:0005524">
    <property type="term" value="F:ATP binding"/>
    <property type="evidence" value="ECO:0007669"/>
    <property type="project" value="UniProtKB-KW"/>
</dbReference>
<organism evidence="6">
    <name type="scientific">freshwater metagenome</name>
    <dbReference type="NCBI Taxonomy" id="449393"/>
    <lineage>
        <taxon>unclassified sequences</taxon>
        <taxon>metagenomes</taxon>
        <taxon>ecological metagenomes</taxon>
    </lineage>
</organism>
<dbReference type="PANTHER" id="PTHR23077">
    <property type="entry name" value="AAA-FAMILY ATPASE"/>
    <property type="match status" value="1"/>
</dbReference>
<keyword evidence="3 4" id="KW-0175">Coiled coil</keyword>
<sequence>MATEHERRLSEYASQVGELQAEIKYLEEEAAVLTRRLLEAPARVRTLEERMLETKGQLTQAVSQNERLSATLREAREHIAALREEVEKLTMPPSAYGTYLGKNDDGTVDIFSAGRKMRVALHPELESLELRRGQEIVLNESLSVVLARGPETQGEVVIFKELLADGRRALIVGRADEERVCELADELIGIKIRAGEHILMEGRSGLLIERIPRPEVEELVLEEVPDVTYDDVGGLDSQIEMIKDAVELPYLYANLFAEHQLQAPKGILLYGPPGCGKTLIAKAVANSLAKRVAEKTGNESTRSYFLNVKGPELLNKYVGETERQIRLIFERAREKSEEGVPVIVFFDEMDSLFRTRGTGISSDIESTIVPQLLAEIDGVESLKNVIVIGASNREDLIDPAILRPGRLDVKIKIERPNQQSAKQIFLQYLTPDLPLSLDELNQVKGDRLLCINSMIDRAVETMYSVEDENRFLEVTYQNGDKELLYFKDFSSGAMIENIVRRAKKLSIKRQIRGDEPGIRTQDLVDSIRQEFHEHEDLPNTTNPDDWAKISGKKGERIVYVRTLLTKGADAEGGRQIDRVATGQYL</sequence>
<dbReference type="SMART" id="SM00382">
    <property type="entry name" value="AAA"/>
    <property type="match status" value="1"/>
</dbReference>
<dbReference type="Gene3D" id="1.20.5.170">
    <property type="match status" value="1"/>
</dbReference>